<dbReference type="PANTHER" id="PTHR47892:SF1">
    <property type="entry name" value="UNIVERSAL STRESS PROTEIN E"/>
    <property type="match status" value="1"/>
</dbReference>
<dbReference type="InterPro" id="IPR006016">
    <property type="entry name" value="UspA"/>
</dbReference>
<dbReference type="CDD" id="cd00293">
    <property type="entry name" value="USP-like"/>
    <property type="match status" value="1"/>
</dbReference>
<dbReference type="Gene3D" id="3.40.50.12370">
    <property type="match status" value="1"/>
</dbReference>
<name>A0A7U8C7J2_NEPCE</name>
<dbReference type="EMBL" id="AAOW01000009">
    <property type="protein sequence ID" value="EAR61341.1"/>
    <property type="molecule type" value="Genomic_DNA"/>
</dbReference>
<accession>A0A7U8C7J2</accession>
<dbReference type="GO" id="GO:0005737">
    <property type="term" value="C:cytoplasm"/>
    <property type="evidence" value="ECO:0007669"/>
    <property type="project" value="UniProtKB-SubCell"/>
</dbReference>
<evidence type="ECO:0000256" key="3">
    <source>
        <dbReference type="ARBA" id="ARBA00022490"/>
    </source>
</evidence>
<sequence>MKIKKILFIANENILVMDDPAFQRCMRIVERNQAQLCVVTAIKEEDIPGFNVLNLVSFEKVKKDYLSKAHEQIKLQIPMTLIDEIEVKVLLGVPFIEIIRESVEGQFDIVVKSREIQQEAISSLDLHLLRKSQIPLFVEKKQCYETSNKMICAIDLSLEQNESGQEINNQIMSIAHKLSDALDLEILVLSCWNLSGEESLHRNPFLRVDDLDLANLTALEETKNKELMKSFLHRCGQNEHLLIKGEASHVISQFMNTQHHNILVMGTFSRTGIPGYLIGNTAENIILTTHSSMITVKPTGFVSPVLRYQ</sequence>
<evidence type="ECO:0000256" key="2">
    <source>
        <dbReference type="ARBA" id="ARBA00008791"/>
    </source>
</evidence>
<dbReference type="Proteomes" id="UP000002171">
    <property type="component" value="Unassembled WGS sequence"/>
</dbReference>
<dbReference type="OrthoDB" id="239260at2"/>
<dbReference type="PANTHER" id="PTHR47892">
    <property type="entry name" value="UNIVERSAL STRESS PROTEIN E"/>
    <property type="match status" value="1"/>
</dbReference>
<dbReference type="Pfam" id="PF00582">
    <property type="entry name" value="Usp"/>
    <property type="match status" value="1"/>
</dbReference>
<dbReference type="RefSeq" id="WP_007019857.1">
    <property type="nucleotide sequence ID" value="NZ_CH724125.1"/>
</dbReference>
<dbReference type="AlphaFoldDB" id="A0A7U8C7J2"/>
<keyword evidence="7" id="KW-1185">Reference proteome</keyword>
<dbReference type="SUPFAM" id="SSF52402">
    <property type="entry name" value="Adenine nucleotide alpha hydrolases-like"/>
    <property type="match status" value="2"/>
</dbReference>
<evidence type="ECO:0000313" key="7">
    <source>
        <dbReference type="Proteomes" id="UP000002171"/>
    </source>
</evidence>
<comment type="subcellular location">
    <subcellularLocation>
        <location evidence="1">Cytoplasm</location>
    </subcellularLocation>
</comment>
<organism evidence="6 7">
    <name type="scientific">Neptuniibacter caesariensis</name>
    <dbReference type="NCBI Taxonomy" id="207954"/>
    <lineage>
        <taxon>Bacteria</taxon>
        <taxon>Pseudomonadati</taxon>
        <taxon>Pseudomonadota</taxon>
        <taxon>Gammaproteobacteria</taxon>
        <taxon>Oceanospirillales</taxon>
        <taxon>Oceanospirillaceae</taxon>
        <taxon>Neptuniibacter</taxon>
    </lineage>
</organism>
<evidence type="ECO:0000256" key="4">
    <source>
        <dbReference type="ARBA" id="ARBA00037131"/>
    </source>
</evidence>
<gene>
    <name evidence="6" type="ORF">MED92_11459</name>
</gene>
<reference evidence="6 7" key="1">
    <citation type="submission" date="2006-02" db="EMBL/GenBank/DDBJ databases">
        <authorList>
            <person name="Pinhassi J."/>
            <person name="Pedros-Alio C."/>
            <person name="Ferriera S."/>
            <person name="Johnson J."/>
            <person name="Kravitz S."/>
            <person name="Halpern A."/>
            <person name="Remington K."/>
            <person name="Beeson K."/>
            <person name="Tran B."/>
            <person name="Rogers Y.-H."/>
            <person name="Friedman R."/>
            <person name="Venter J.C."/>
        </authorList>
    </citation>
    <scope>NUCLEOTIDE SEQUENCE [LARGE SCALE GENOMIC DNA]</scope>
    <source>
        <strain evidence="6 7">MED92</strain>
    </source>
</reference>
<evidence type="ECO:0000259" key="5">
    <source>
        <dbReference type="Pfam" id="PF00582"/>
    </source>
</evidence>
<keyword evidence="3" id="KW-0963">Cytoplasm</keyword>
<proteinExistence type="inferred from homology"/>
<evidence type="ECO:0000256" key="1">
    <source>
        <dbReference type="ARBA" id="ARBA00004496"/>
    </source>
</evidence>
<comment type="similarity">
    <text evidence="2">Belongs to the universal stress protein A family.</text>
</comment>
<comment type="caution">
    <text evidence="6">The sequence shown here is derived from an EMBL/GenBank/DDBJ whole genome shotgun (WGS) entry which is preliminary data.</text>
</comment>
<evidence type="ECO:0000313" key="6">
    <source>
        <dbReference type="EMBL" id="EAR61341.1"/>
    </source>
</evidence>
<comment type="function">
    <text evidence="4">Required for resistance to DNA-damaging agents.</text>
</comment>
<protein>
    <submittedName>
        <fullName evidence="6">Universal stress protein UspA</fullName>
    </submittedName>
</protein>
<feature type="domain" description="UspA" evidence="5">
    <location>
        <begin position="236"/>
        <end position="297"/>
    </location>
</feature>